<dbReference type="AlphaFoldDB" id="A0AAD7GBM2"/>
<feature type="compositionally biased region" description="Basic and acidic residues" evidence="1">
    <location>
        <begin position="42"/>
        <end position="51"/>
    </location>
</feature>
<keyword evidence="3" id="KW-1185">Reference proteome</keyword>
<evidence type="ECO:0000256" key="1">
    <source>
        <dbReference type="SAM" id="MobiDB-lite"/>
    </source>
</evidence>
<feature type="compositionally biased region" description="Acidic residues" evidence="1">
    <location>
        <begin position="24"/>
        <end position="36"/>
    </location>
</feature>
<feature type="region of interest" description="Disordered" evidence="1">
    <location>
        <begin position="1"/>
        <end position="62"/>
    </location>
</feature>
<reference evidence="2" key="1">
    <citation type="submission" date="2023-03" db="EMBL/GenBank/DDBJ databases">
        <title>Massive genome expansion in bonnet fungi (Mycena s.s.) driven by repeated elements and novel gene families across ecological guilds.</title>
        <authorList>
            <consortium name="Lawrence Berkeley National Laboratory"/>
            <person name="Harder C.B."/>
            <person name="Miyauchi S."/>
            <person name="Viragh M."/>
            <person name="Kuo A."/>
            <person name="Thoen E."/>
            <person name="Andreopoulos B."/>
            <person name="Lu D."/>
            <person name="Skrede I."/>
            <person name="Drula E."/>
            <person name="Henrissat B."/>
            <person name="Morin E."/>
            <person name="Kohler A."/>
            <person name="Barry K."/>
            <person name="LaButti K."/>
            <person name="Morin E."/>
            <person name="Salamov A."/>
            <person name="Lipzen A."/>
            <person name="Mereny Z."/>
            <person name="Hegedus B."/>
            <person name="Baldrian P."/>
            <person name="Stursova M."/>
            <person name="Weitz H."/>
            <person name="Taylor A."/>
            <person name="Grigoriev I.V."/>
            <person name="Nagy L.G."/>
            <person name="Martin F."/>
            <person name="Kauserud H."/>
        </authorList>
    </citation>
    <scope>NUCLEOTIDE SEQUENCE</scope>
    <source>
        <strain evidence="2">CBHHK067</strain>
    </source>
</reference>
<comment type="caution">
    <text evidence="2">The sequence shown here is derived from an EMBL/GenBank/DDBJ whole genome shotgun (WGS) entry which is preliminary data.</text>
</comment>
<accession>A0AAD7GBM2</accession>
<evidence type="ECO:0000313" key="2">
    <source>
        <dbReference type="EMBL" id="KAJ7686851.1"/>
    </source>
</evidence>
<name>A0AAD7GBM2_MYCRO</name>
<gene>
    <name evidence="2" type="ORF">B0H17DRAFT_1071314</name>
</gene>
<dbReference type="EMBL" id="JARKIE010000093">
    <property type="protein sequence ID" value="KAJ7686851.1"/>
    <property type="molecule type" value="Genomic_DNA"/>
</dbReference>
<evidence type="ECO:0000313" key="3">
    <source>
        <dbReference type="Proteomes" id="UP001221757"/>
    </source>
</evidence>
<sequence length="62" mass="6704">MQALGITADETDRFRAENAIPGSDDIDLLAQESDENETPHGSPEKRARERSGTQSTTGSDLD</sequence>
<feature type="compositionally biased region" description="Polar residues" evidence="1">
    <location>
        <begin position="52"/>
        <end position="62"/>
    </location>
</feature>
<organism evidence="2 3">
    <name type="scientific">Mycena rosella</name>
    <name type="common">Pink bonnet</name>
    <name type="synonym">Agaricus rosellus</name>
    <dbReference type="NCBI Taxonomy" id="1033263"/>
    <lineage>
        <taxon>Eukaryota</taxon>
        <taxon>Fungi</taxon>
        <taxon>Dikarya</taxon>
        <taxon>Basidiomycota</taxon>
        <taxon>Agaricomycotina</taxon>
        <taxon>Agaricomycetes</taxon>
        <taxon>Agaricomycetidae</taxon>
        <taxon>Agaricales</taxon>
        <taxon>Marasmiineae</taxon>
        <taxon>Mycenaceae</taxon>
        <taxon>Mycena</taxon>
    </lineage>
</organism>
<dbReference type="Proteomes" id="UP001221757">
    <property type="component" value="Unassembled WGS sequence"/>
</dbReference>
<proteinExistence type="predicted"/>
<protein>
    <submittedName>
        <fullName evidence="2">Uncharacterized protein</fullName>
    </submittedName>
</protein>